<proteinExistence type="predicted"/>
<reference evidence="7" key="1">
    <citation type="submission" date="2019-11" db="EMBL/GenBank/DDBJ databases">
        <title>Microbial mats filling the niche in hypersaline microbial mats.</title>
        <authorList>
            <person name="Wong H.L."/>
            <person name="Macleod F.I."/>
            <person name="White R.A. III"/>
            <person name="Burns B.P."/>
        </authorList>
    </citation>
    <scope>NUCLEOTIDE SEQUENCE</scope>
    <source>
        <strain evidence="7">Rbin_158</strain>
    </source>
</reference>
<dbReference type="GO" id="GO:0005886">
    <property type="term" value="C:plasma membrane"/>
    <property type="evidence" value="ECO:0007669"/>
    <property type="project" value="InterPro"/>
</dbReference>
<dbReference type="Proteomes" id="UP000649604">
    <property type="component" value="Unassembled WGS sequence"/>
</dbReference>
<keyword evidence="2 5" id="KW-0812">Transmembrane</keyword>
<comment type="subcellular location">
    <subcellularLocation>
        <location evidence="1">Membrane</location>
        <topology evidence="1">Single-pass membrane protein</topology>
    </subcellularLocation>
</comment>
<name>A0A9D5Q7V0_9BACT</name>
<dbReference type="Pfam" id="PF04357">
    <property type="entry name" value="TamB"/>
    <property type="match status" value="1"/>
</dbReference>
<dbReference type="EMBL" id="WJJP01000712">
    <property type="protein sequence ID" value="MBD3327254.1"/>
    <property type="molecule type" value="Genomic_DNA"/>
</dbReference>
<organism evidence="7 8">
    <name type="scientific">candidate division KSB3 bacterium</name>
    <dbReference type="NCBI Taxonomy" id="2044937"/>
    <lineage>
        <taxon>Bacteria</taxon>
        <taxon>candidate division KSB3</taxon>
    </lineage>
</organism>
<accession>A0A9D5Q7V0</accession>
<protein>
    <submittedName>
        <fullName evidence="7">AsmA family protein</fullName>
    </submittedName>
</protein>
<dbReference type="PANTHER" id="PTHR30441">
    <property type="entry name" value="DUF748 DOMAIN-CONTAINING PROTEIN"/>
    <property type="match status" value="1"/>
</dbReference>
<feature type="transmembrane region" description="Helical" evidence="5">
    <location>
        <begin position="7"/>
        <end position="27"/>
    </location>
</feature>
<feature type="domain" description="Translocation and assembly module TamB C-terminal" evidence="6">
    <location>
        <begin position="1193"/>
        <end position="1526"/>
    </location>
</feature>
<dbReference type="PANTHER" id="PTHR30441:SF8">
    <property type="entry name" value="DUF748 DOMAIN-CONTAINING PROTEIN"/>
    <property type="match status" value="1"/>
</dbReference>
<dbReference type="GO" id="GO:0009306">
    <property type="term" value="P:protein secretion"/>
    <property type="evidence" value="ECO:0007669"/>
    <property type="project" value="InterPro"/>
</dbReference>
<sequence length="1529" mass="166914">MLKFIKKFVYLGGLTLLILIVAGIFLYRGFFAPKVDRYLTEKIQETLARQFNREVSVGQVQLNFPNPQIIISNLEIARQQKLAEGTLLAAKEVKAKILLRSLISRYIIIDDVVIDSPTVWIEFDAQGQSNLPKFGGETPEEPPQEEPSRFHPEKLAERLHIPQFQLVDAQIYVAHRQIPLTVAIDRLDITASLTIEDLHANVKIALEGGEIDYQDRGKIQTAIAGEVELHQDTLHFSSFRLEAGSSTMTIDGTLENFHQPQADLAVVAQLSLDELDRYADINQNLSGLVDFDGTVTGEMPDIIAQGHMRCQQGTAWKLAFADASLDAQASYQEKRLTISNLQGQMFEGRVTGDGELSFAGTPSFAAAVTLTNGELEYVNTLIDQELQLAGRLTGEVEVKGDSFRFEDLTVQTSLALEDGYAYGVTIPRAQAQGSIQQRTLSINALDGEVFEGRAQGTGTLTLYDNFPYQADLDVQQIALEPIMQLLPTPPEVAGRISGTLSAQGTDFDLEHLALEADLNAQDVVAYDIPAKTIAASSQIQDSTLSIETLSAQLFGGTIQGNGKLVLAGEHSLQFATDLTVQDLSVQSLMRQFAMQNTDTGFDIDGTIAGAIQAAGSSFDLEAIQGTVDLKGTGNITLPASDEPQEDAQNTFPLDLVVNGTLRDNLVTLSRLTIESSALQVETEGTINLSTPAFDLQYQVATRAIQTLMQQILAFIPGLDATSPLAQFTGQIEYLRGTIQGPLQQPDIKASVECTQADFVWFQADAITADVTYQGTSLAIQQVRASYNSAIVEARGTLDLASPSNPVLDIPVSLQSGKVSDYLTMFKQDLLVEGTLSQIQATIQGAIDRLNADLVVTITEGEAWGQSFERLSGEMSLVENRLLIESLTVRQQEGQISLTGYVGFDLAFQANLTATNISVSDIDAAQQIAKQYQGQMDVTLEASGTIDDPQGQAQVLFHDLSYNGRPIEDVTGNVQLADQTLQASLETFRQKFTATLQLALTPDFAYQADMNMERAAVEQLLALAGEFEGITGTMTGKITSKGNLTDMQQLTANVQLSELDLDIFGQPIENDEAIDLVVTQQKLTVNSLELKGEELGLFVQGFLDFQGNFDLDVDGIVDLRPVLAFLPESLGITSLEGRVQLICSLRGTFQSPQLEGIAEINQGNVQVEAYPDPSTDIHGKLAFTPGKIEILQLQGNVSRGEFTTSGTLAYTGMAPEDFTIDVNGKNILVQEIVPSLTLTISPRVRLSGDLQQQKLAGELLVQEMLYSKDLNFQEMIFDKSRTIALPEATPDTPQNQLALDLFINAPKNLKVNNKLADLELRANLHVQGTLAKPRLDGRVEMLEGEIVFGDITYDIITAVFEFLDTTQINPDMNIQAETVVQGYEISLIIEGNLEQFALTMNSNPPLPEAEIARLLAVGSESGGGGYNFVTKPLQTLVEGRIEKAVKLDRFTVDVDPLLSESDDSEAVPTVTLGKRLFEDLLLTFTTSVGGTEQAQIVEVEYEFSDNLSLTARRTEDGEFDTSFTYKFTIK</sequence>
<evidence type="ECO:0000256" key="2">
    <source>
        <dbReference type="ARBA" id="ARBA00022692"/>
    </source>
</evidence>
<evidence type="ECO:0000313" key="8">
    <source>
        <dbReference type="Proteomes" id="UP000649604"/>
    </source>
</evidence>
<evidence type="ECO:0000256" key="4">
    <source>
        <dbReference type="ARBA" id="ARBA00023136"/>
    </source>
</evidence>
<dbReference type="InterPro" id="IPR052894">
    <property type="entry name" value="AsmA-related"/>
</dbReference>
<evidence type="ECO:0000256" key="3">
    <source>
        <dbReference type="ARBA" id="ARBA00022989"/>
    </source>
</evidence>
<keyword evidence="3 5" id="KW-1133">Transmembrane helix</keyword>
<dbReference type="Pfam" id="PF05359">
    <property type="entry name" value="DUF748"/>
    <property type="match status" value="1"/>
</dbReference>
<dbReference type="InterPro" id="IPR007452">
    <property type="entry name" value="TamB_C"/>
</dbReference>
<evidence type="ECO:0000313" key="7">
    <source>
        <dbReference type="EMBL" id="MBD3327254.1"/>
    </source>
</evidence>
<gene>
    <name evidence="7" type="ORF">GF339_21895</name>
</gene>
<keyword evidence="4 5" id="KW-0472">Membrane</keyword>
<evidence type="ECO:0000259" key="6">
    <source>
        <dbReference type="Pfam" id="PF04357"/>
    </source>
</evidence>
<dbReference type="InterPro" id="IPR008023">
    <property type="entry name" value="DUF748"/>
</dbReference>
<dbReference type="GO" id="GO:0090313">
    <property type="term" value="P:regulation of protein targeting to membrane"/>
    <property type="evidence" value="ECO:0007669"/>
    <property type="project" value="TreeGrafter"/>
</dbReference>
<evidence type="ECO:0000256" key="1">
    <source>
        <dbReference type="ARBA" id="ARBA00004167"/>
    </source>
</evidence>
<comment type="caution">
    <text evidence="7">The sequence shown here is derived from an EMBL/GenBank/DDBJ whole genome shotgun (WGS) entry which is preliminary data.</text>
</comment>
<evidence type="ECO:0000256" key="5">
    <source>
        <dbReference type="SAM" id="Phobius"/>
    </source>
</evidence>